<evidence type="ECO:0000259" key="10">
    <source>
        <dbReference type="PROSITE" id="PS51900"/>
    </source>
</evidence>
<evidence type="ECO:0000259" key="9">
    <source>
        <dbReference type="PROSITE" id="PS51898"/>
    </source>
</evidence>
<dbReference type="PANTHER" id="PTHR30349:SF77">
    <property type="entry name" value="TYROSINE RECOMBINASE XERC"/>
    <property type="match status" value="1"/>
</dbReference>
<evidence type="ECO:0000256" key="6">
    <source>
        <dbReference type="ARBA" id="ARBA00023125"/>
    </source>
</evidence>
<evidence type="ECO:0000256" key="5">
    <source>
        <dbReference type="ARBA" id="ARBA00022908"/>
    </source>
</evidence>
<keyword evidence="7" id="KW-0233">DNA recombination</keyword>
<dbReference type="InterPro" id="IPR044068">
    <property type="entry name" value="CB"/>
</dbReference>
<keyword evidence="2" id="KW-0963">Cytoplasm</keyword>
<organism evidence="11">
    <name type="scientific">marine metagenome</name>
    <dbReference type="NCBI Taxonomy" id="408172"/>
    <lineage>
        <taxon>unclassified sequences</taxon>
        <taxon>metagenomes</taxon>
        <taxon>ecological metagenomes</taxon>
    </lineage>
</organism>
<dbReference type="InterPro" id="IPR010998">
    <property type="entry name" value="Integrase_recombinase_N"/>
</dbReference>
<evidence type="ECO:0000313" key="11">
    <source>
        <dbReference type="EMBL" id="SUZ70551.1"/>
    </source>
</evidence>
<reference evidence="11" key="1">
    <citation type="submission" date="2018-05" db="EMBL/GenBank/DDBJ databases">
        <authorList>
            <person name="Lanie J.A."/>
            <person name="Ng W.-L."/>
            <person name="Kazmierczak K.M."/>
            <person name="Andrzejewski T.M."/>
            <person name="Davidsen T.M."/>
            <person name="Wayne K.J."/>
            <person name="Tettelin H."/>
            <person name="Glass J.I."/>
            <person name="Rusch D."/>
            <person name="Podicherti R."/>
            <person name="Tsui H.-C.T."/>
            <person name="Winkler M.E."/>
        </authorList>
    </citation>
    <scope>NUCLEOTIDE SEQUENCE</scope>
</reference>
<keyword evidence="3" id="KW-0132">Cell division</keyword>
<comment type="subcellular location">
    <subcellularLocation>
        <location evidence="1">Cytoplasm</location>
    </subcellularLocation>
</comment>
<evidence type="ECO:0008006" key="12">
    <source>
        <dbReference type="Google" id="ProtNLM"/>
    </source>
</evidence>
<name>A0A381PU12_9ZZZZ</name>
<dbReference type="GO" id="GO:0015074">
    <property type="term" value="P:DNA integration"/>
    <property type="evidence" value="ECO:0007669"/>
    <property type="project" value="UniProtKB-KW"/>
</dbReference>
<dbReference type="GO" id="GO:0051301">
    <property type="term" value="P:cell division"/>
    <property type="evidence" value="ECO:0007669"/>
    <property type="project" value="UniProtKB-KW"/>
</dbReference>
<evidence type="ECO:0000256" key="1">
    <source>
        <dbReference type="ARBA" id="ARBA00004496"/>
    </source>
</evidence>
<proteinExistence type="predicted"/>
<evidence type="ECO:0000256" key="7">
    <source>
        <dbReference type="ARBA" id="ARBA00023172"/>
    </source>
</evidence>
<gene>
    <name evidence="11" type="ORF">METZ01_LOCUS23405</name>
</gene>
<dbReference type="InterPro" id="IPR011010">
    <property type="entry name" value="DNA_brk_join_enz"/>
</dbReference>
<dbReference type="PROSITE" id="PS51898">
    <property type="entry name" value="TYR_RECOMBINASE"/>
    <property type="match status" value="1"/>
</dbReference>
<evidence type="ECO:0000256" key="8">
    <source>
        <dbReference type="ARBA" id="ARBA00023306"/>
    </source>
</evidence>
<evidence type="ECO:0000256" key="2">
    <source>
        <dbReference type="ARBA" id="ARBA00022490"/>
    </source>
</evidence>
<dbReference type="AlphaFoldDB" id="A0A381PU12"/>
<keyword evidence="5" id="KW-0229">DNA integration</keyword>
<dbReference type="InterPro" id="IPR050090">
    <property type="entry name" value="Tyrosine_recombinase_XerCD"/>
</dbReference>
<protein>
    <recommendedName>
        <fullName evidence="12">Integrase</fullName>
    </recommendedName>
</protein>
<feature type="domain" description="Core-binding (CB)" evidence="10">
    <location>
        <begin position="1"/>
        <end position="84"/>
    </location>
</feature>
<dbReference type="Pfam" id="PF02899">
    <property type="entry name" value="Phage_int_SAM_1"/>
    <property type="match status" value="1"/>
</dbReference>
<dbReference type="SUPFAM" id="SSF56349">
    <property type="entry name" value="DNA breaking-rejoining enzymes"/>
    <property type="match status" value="1"/>
</dbReference>
<dbReference type="PROSITE" id="PS51900">
    <property type="entry name" value="CB"/>
    <property type="match status" value="1"/>
</dbReference>
<dbReference type="GO" id="GO:0005737">
    <property type="term" value="C:cytoplasm"/>
    <property type="evidence" value="ECO:0007669"/>
    <property type="project" value="UniProtKB-SubCell"/>
</dbReference>
<evidence type="ECO:0000256" key="4">
    <source>
        <dbReference type="ARBA" id="ARBA00022829"/>
    </source>
</evidence>
<dbReference type="GO" id="GO:0006310">
    <property type="term" value="P:DNA recombination"/>
    <property type="evidence" value="ECO:0007669"/>
    <property type="project" value="UniProtKB-KW"/>
</dbReference>
<keyword evidence="8" id="KW-0131">Cell cycle</keyword>
<keyword evidence="4" id="KW-0159">Chromosome partition</keyword>
<dbReference type="InterPro" id="IPR013762">
    <property type="entry name" value="Integrase-like_cat_sf"/>
</dbReference>
<dbReference type="Gene3D" id="1.10.443.10">
    <property type="entry name" value="Intergrase catalytic core"/>
    <property type="match status" value="1"/>
</dbReference>
<evidence type="ECO:0000256" key="3">
    <source>
        <dbReference type="ARBA" id="ARBA00022618"/>
    </source>
</evidence>
<accession>A0A381PU12</accession>
<sequence length="295" mass="34311">MIINKFIDYLNLEKLYSQNTIKAYFTDLKDFENFSKSNFDNINIEECNYSIIRSWIVELVNTGNSNRTVNRKISSLKSFYKFLIKIDSIKISPLEEHMPLKQKKKIQVPFSKEEITSLLDSDYFPDTYKGKLQKTVISFFYFTGVRRIELIELKESNLDLKSGTVKVLGKRNKERVIPLLPKISNLLQEYISERNNVISELNYDLVFLSNKGDKLSEKFVYRTVSEYFKLVSSKTKKAPHILRHSFATHLINEGADINSVKELLGHASLSATQIYSHTSMEKIKEVFQKAHPRAK</sequence>
<feature type="domain" description="Tyr recombinase" evidence="9">
    <location>
        <begin position="105"/>
        <end position="288"/>
    </location>
</feature>
<keyword evidence="6" id="KW-0238">DNA-binding</keyword>
<dbReference type="Pfam" id="PF00589">
    <property type="entry name" value="Phage_integrase"/>
    <property type="match status" value="1"/>
</dbReference>
<dbReference type="GO" id="GO:0007059">
    <property type="term" value="P:chromosome segregation"/>
    <property type="evidence" value="ECO:0007669"/>
    <property type="project" value="UniProtKB-KW"/>
</dbReference>
<dbReference type="InterPro" id="IPR002104">
    <property type="entry name" value="Integrase_catalytic"/>
</dbReference>
<dbReference type="EMBL" id="UINC01001094">
    <property type="protein sequence ID" value="SUZ70551.1"/>
    <property type="molecule type" value="Genomic_DNA"/>
</dbReference>
<dbReference type="InterPro" id="IPR004107">
    <property type="entry name" value="Integrase_SAM-like_N"/>
</dbReference>
<dbReference type="Gene3D" id="1.10.150.130">
    <property type="match status" value="1"/>
</dbReference>
<dbReference type="GO" id="GO:0003677">
    <property type="term" value="F:DNA binding"/>
    <property type="evidence" value="ECO:0007669"/>
    <property type="project" value="UniProtKB-KW"/>
</dbReference>
<dbReference type="PANTHER" id="PTHR30349">
    <property type="entry name" value="PHAGE INTEGRASE-RELATED"/>
    <property type="match status" value="1"/>
</dbReference>